<dbReference type="PATRIC" id="fig|999422.3.peg.165"/>
<dbReference type="AlphaFoldDB" id="H1HJ43"/>
<dbReference type="Proteomes" id="UP000003167">
    <property type="component" value="Unassembled WGS sequence"/>
</dbReference>
<evidence type="ECO:0000313" key="2">
    <source>
        <dbReference type="Proteomes" id="UP000003167"/>
    </source>
</evidence>
<dbReference type="RefSeq" id="WP_008563773.1">
    <property type="nucleotide sequence ID" value="NZ_JH594500.1"/>
</dbReference>
<organism evidence="1 2">
    <name type="scientific">Segatella maculosa OT 289</name>
    <dbReference type="NCBI Taxonomy" id="999422"/>
    <lineage>
        <taxon>Bacteria</taxon>
        <taxon>Pseudomonadati</taxon>
        <taxon>Bacteroidota</taxon>
        <taxon>Bacteroidia</taxon>
        <taxon>Bacteroidales</taxon>
        <taxon>Prevotellaceae</taxon>
        <taxon>Segatella</taxon>
    </lineage>
</organism>
<accession>H1HJ43</accession>
<gene>
    <name evidence="1" type="ORF">HMPREF9944_00176</name>
</gene>
<name>H1HJ43_9BACT</name>
<proteinExistence type="predicted"/>
<dbReference type="OrthoDB" id="1081826at2"/>
<sequence>MRLERFFLIVVVFSVCTTVFAGNKNKVFLCGFAASFNDSTVFFTDIQEVDSAVIDKNHFLFGRDNYSYQLRDYLTSQGFEHATCVTLWATARDVIEKKYQKLRNKYAVIAQKRTRRKKTAPLTVKYLTTEQFRYEAIVPEGNTVSATKQSAVKTKKTGK</sequence>
<reference evidence="1 2" key="1">
    <citation type="submission" date="2011-12" db="EMBL/GenBank/DDBJ databases">
        <title>The Genome Sequence of Prevotella maculosa OT 289.</title>
        <authorList>
            <consortium name="The Broad Institute Genome Sequencing Platform"/>
            <person name="Earl A."/>
            <person name="Ward D."/>
            <person name="Feldgarden M."/>
            <person name="Gevers D."/>
            <person name="Izard J."/>
            <person name="Blanton J.M."/>
            <person name="Mathney J."/>
            <person name="Tanner A.C."/>
            <person name="Dewhirst F.E."/>
            <person name="Young S.K."/>
            <person name="Zeng Q."/>
            <person name="Gargeya S."/>
            <person name="Fitzgerald M."/>
            <person name="Haas B."/>
            <person name="Abouelleil A."/>
            <person name="Alvarado L."/>
            <person name="Arachchi H.M."/>
            <person name="Berlin A."/>
            <person name="Chapman S.B."/>
            <person name="Gearin G."/>
            <person name="Goldberg J."/>
            <person name="Griggs A."/>
            <person name="Gujja S."/>
            <person name="Hansen M."/>
            <person name="Heiman D."/>
            <person name="Howarth C."/>
            <person name="Larimer J."/>
            <person name="Lui A."/>
            <person name="MacDonald P.J.P."/>
            <person name="McCowen C."/>
            <person name="Montmayeur A."/>
            <person name="Murphy C."/>
            <person name="Neiman D."/>
            <person name="Pearson M."/>
            <person name="Priest M."/>
            <person name="Roberts A."/>
            <person name="Saif S."/>
            <person name="Shea T."/>
            <person name="Sisk P."/>
            <person name="Stolte C."/>
            <person name="Sykes S."/>
            <person name="Wortman J."/>
            <person name="Nusbaum C."/>
            <person name="Birren B."/>
        </authorList>
    </citation>
    <scope>NUCLEOTIDE SEQUENCE [LARGE SCALE GENOMIC DNA]</scope>
    <source>
        <strain evidence="1 2">OT 289</strain>
    </source>
</reference>
<protein>
    <submittedName>
        <fullName evidence="1">Uncharacterized protein</fullName>
    </submittedName>
</protein>
<comment type="caution">
    <text evidence="1">The sequence shown here is derived from an EMBL/GenBank/DDBJ whole genome shotgun (WGS) entry which is preliminary data.</text>
</comment>
<evidence type="ECO:0000313" key="1">
    <source>
        <dbReference type="EMBL" id="EHO74327.1"/>
    </source>
</evidence>
<keyword evidence="2" id="KW-1185">Reference proteome</keyword>
<dbReference type="EMBL" id="AGEK01000011">
    <property type="protein sequence ID" value="EHO74327.1"/>
    <property type="molecule type" value="Genomic_DNA"/>
</dbReference>
<dbReference type="HOGENOM" id="CLU_116702_0_0_10"/>
<dbReference type="STRING" id="999422.HMPREF9944_00176"/>